<accession>A0A512AMW5</accession>
<sequence length="212" mass="23280">MALHSLRLALRRLRNRPLRRGSLLHDRRGVSAVEFGMTAPILFLVVFGSLQVAQGYYVRTVLTGSINAAARKSSMQSGQTTSATLDSLVQQSILYVMPTASVTFTRKNYSNFTSVGMPEDFTDTNGNGVYDNKECFVDMNGNSVWDADMGKSGLGGANDIVVYTVTVTYKQWFGFAKFFGLPEYQTVPQTTILMNQPFATQSTRTGVSVCPP</sequence>
<dbReference type="InterPro" id="IPR012495">
    <property type="entry name" value="TadE-like_dom"/>
</dbReference>
<dbReference type="OrthoDB" id="7306064at2"/>
<dbReference type="EMBL" id="BJYR01000019">
    <property type="protein sequence ID" value="GEO01050.1"/>
    <property type="molecule type" value="Genomic_DNA"/>
</dbReference>
<reference evidence="2 3" key="1">
    <citation type="submission" date="2019-07" db="EMBL/GenBank/DDBJ databases">
        <title>Whole genome shotgun sequence of Novosphingobium sediminis NBRC 106119.</title>
        <authorList>
            <person name="Hosoyama A."/>
            <person name="Uohara A."/>
            <person name="Ohji S."/>
            <person name="Ichikawa N."/>
        </authorList>
    </citation>
    <scope>NUCLEOTIDE SEQUENCE [LARGE SCALE GENOMIC DNA]</scope>
    <source>
        <strain evidence="2 3">NBRC 106119</strain>
    </source>
</reference>
<evidence type="ECO:0000313" key="2">
    <source>
        <dbReference type="EMBL" id="GEO01050.1"/>
    </source>
</evidence>
<evidence type="ECO:0000313" key="3">
    <source>
        <dbReference type="Proteomes" id="UP000321464"/>
    </source>
</evidence>
<keyword evidence="3" id="KW-1185">Reference proteome</keyword>
<gene>
    <name evidence="2" type="ORF">NSE01_28820</name>
</gene>
<dbReference type="RefSeq" id="WP_147160382.1">
    <property type="nucleotide sequence ID" value="NZ_BJYR01000019.1"/>
</dbReference>
<dbReference type="AlphaFoldDB" id="A0A512AMW5"/>
<comment type="caution">
    <text evidence="2">The sequence shown here is derived from an EMBL/GenBank/DDBJ whole genome shotgun (WGS) entry which is preliminary data.</text>
</comment>
<evidence type="ECO:0000259" key="1">
    <source>
        <dbReference type="Pfam" id="PF07811"/>
    </source>
</evidence>
<protein>
    <recommendedName>
        <fullName evidence="1">TadE-like domain-containing protein</fullName>
    </recommendedName>
</protein>
<dbReference type="Pfam" id="PF07811">
    <property type="entry name" value="TadE"/>
    <property type="match status" value="1"/>
</dbReference>
<feature type="domain" description="TadE-like" evidence="1">
    <location>
        <begin position="29"/>
        <end position="71"/>
    </location>
</feature>
<name>A0A512AMW5_9SPHN</name>
<proteinExistence type="predicted"/>
<dbReference type="Proteomes" id="UP000321464">
    <property type="component" value="Unassembled WGS sequence"/>
</dbReference>
<organism evidence="2 3">
    <name type="scientific">Novosphingobium sediminis</name>
    <dbReference type="NCBI Taxonomy" id="707214"/>
    <lineage>
        <taxon>Bacteria</taxon>
        <taxon>Pseudomonadati</taxon>
        <taxon>Pseudomonadota</taxon>
        <taxon>Alphaproteobacteria</taxon>
        <taxon>Sphingomonadales</taxon>
        <taxon>Sphingomonadaceae</taxon>
        <taxon>Novosphingobium</taxon>
    </lineage>
</organism>